<keyword evidence="2" id="KW-1133">Transmembrane helix</keyword>
<evidence type="ECO:0000313" key="3">
    <source>
        <dbReference type="EMBL" id="RDY11019.1"/>
    </source>
</evidence>
<dbReference type="EMBL" id="QJKJ01000729">
    <property type="protein sequence ID" value="RDY11019.1"/>
    <property type="molecule type" value="Genomic_DNA"/>
</dbReference>
<evidence type="ECO:0000256" key="1">
    <source>
        <dbReference type="SAM" id="MobiDB-lite"/>
    </source>
</evidence>
<keyword evidence="4" id="KW-1185">Reference proteome</keyword>
<accession>A0A371I7M6</accession>
<organism evidence="3 4">
    <name type="scientific">Mucuna pruriens</name>
    <name type="common">Velvet bean</name>
    <name type="synonym">Dolichos pruriens</name>
    <dbReference type="NCBI Taxonomy" id="157652"/>
    <lineage>
        <taxon>Eukaryota</taxon>
        <taxon>Viridiplantae</taxon>
        <taxon>Streptophyta</taxon>
        <taxon>Embryophyta</taxon>
        <taxon>Tracheophyta</taxon>
        <taxon>Spermatophyta</taxon>
        <taxon>Magnoliopsida</taxon>
        <taxon>eudicotyledons</taxon>
        <taxon>Gunneridae</taxon>
        <taxon>Pentapetalae</taxon>
        <taxon>rosids</taxon>
        <taxon>fabids</taxon>
        <taxon>Fabales</taxon>
        <taxon>Fabaceae</taxon>
        <taxon>Papilionoideae</taxon>
        <taxon>50 kb inversion clade</taxon>
        <taxon>NPAAA clade</taxon>
        <taxon>indigoferoid/millettioid clade</taxon>
        <taxon>Phaseoleae</taxon>
        <taxon>Mucuna</taxon>
    </lineage>
</organism>
<proteinExistence type="predicted"/>
<protein>
    <submittedName>
        <fullName evidence="3">Uncharacterized protein</fullName>
    </submittedName>
</protein>
<name>A0A371I7M6_MUCPR</name>
<feature type="region of interest" description="Disordered" evidence="1">
    <location>
        <begin position="148"/>
        <end position="200"/>
    </location>
</feature>
<evidence type="ECO:0000313" key="4">
    <source>
        <dbReference type="Proteomes" id="UP000257109"/>
    </source>
</evidence>
<evidence type="ECO:0000256" key="2">
    <source>
        <dbReference type="SAM" id="Phobius"/>
    </source>
</evidence>
<keyword evidence="2" id="KW-0812">Transmembrane</keyword>
<comment type="caution">
    <text evidence="3">The sequence shown here is derived from an EMBL/GenBank/DDBJ whole genome shotgun (WGS) entry which is preliminary data.</text>
</comment>
<reference evidence="3" key="1">
    <citation type="submission" date="2018-05" db="EMBL/GenBank/DDBJ databases">
        <title>Draft genome of Mucuna pruriens seed.</title>
        <authorList>
            <person name="Nnadi N.E."/>
            <person name="Vos R."/>
            <person name="Hasami M.H."/>
            <person name="Devisetty U.K."/>
            <person name="Aguiy J.C."/>
        </authorList>
    </citation>
    <scope>NUCLEOTIDE SEQUENCE [LARGE SCALE GENOMIC DNA]</scope>
    <source>
        <strain evidence="3">JCA_2017</strain>
    </source>
</reference>
<feature type="compositionally biased region" description="Basic residues" evidence="1">
    <location>
        <begin position="190"/>
        <end position="200"/>
    </location>
</feature>
<dbReference type="AlphaFoldDB" id="A0A371I7M6"/>
<feature type="non-terminal residue" evidence="3">
    <location>
        <position position="1"/>
    </location>
</feature>
<keyword evidence="2" id="KW-0472">Membrane</keyword>
<dbReference type="Proteomes" id="UP000257109">
    <property type="component" value="Unassembled WGS sequence"/>
</dbReference>
<feature type="transmembrane region" description="Helical" evidence="2">
    <location>
        <begin position="52"/>
        <end position="75"/>
    </location>
</feature>
<gene>
    <name evidence="3" type="ORF">CR513_04385</name>
</gene>
<sequence>MQKQLNKKARASLMHQLLSNSLIPTALVSIQAQLETIMVPFARGQKKMLKKLWLRSMLLLLLLLFLLLVLVLVVLQARTSSYGNGTRRSSLGFNKSPHIPRSNRAIRPPLLTQLVHLRRPRQVLKVVEKLNTFPHTEVVDRENIGSVERKDHEHVNRPRANPIDHGNWPFGQKPQSGEAVGALGRERFRERRHFRHRKAR</sequence>